<keyword evidence="3" id="KW-0813">Transport</keyword>
<dbReference type="GO" id="GO:0008137">
    <property type="term" value="F:NADH dehydrogenase (ubiquinone) activity"/>
    <property type="evidence" value="ECO:0007669"/>
    <property type="project" value="InterPro"/>
</dbReference>
<evidence type="ECO:0000256" key="5">
    <source>
        <dbReference type="ARBA" id="ARBA00022692"/>
    </source>
</evidence>
<evidence type="ECO:0000256" key="1">
    <source>
        <dbReference type="ARBA" id="ARBA00004370"/>
    </source>
</evidence>
<evidence type="ECO:0000256" key="7">
    <source>
        <dbReference type="ARBA" id="ARBA00022967"/>
    </source>
</evidence>
<name>B1ZQW5_OPITP</name>
<accession>B1ZQW5</accession>
<dbReference type="InterPro" id="IPR000440">
    <property type="entry name" value="NADH_UbQ/plastoQ_OxRdtase_su3"/>
</dbReference>
<evidence type="ECO:0000256" key="12">
    <source>
        <dbReference type="SAM" id="Phobius"/>
    </source>
</evidence>
<dbReference type="EC" id="7.1.1.-" evidence="11"/>
<keyword evidence="7" id="KW-1278">Translocase</keyword>
<dbReference type="AlphaFoldDB" id="B1ZQW5"/>
<organism evidence="13 14">
    <name type="scientific">Opitutus terrae (strain DSM 11246 / JCM 15787 / PB90-1)</name>
    <dbReference type="NCBI Taxonomy" id="452637"/>
    <lineage>
        <taxon>Bacteria</taxon>
        <taxon>Pseudomonadati</taxon>
        <taxon>Verrucomicrobiota</taxon>
        <taxon>Opitutia</taxon>
        <taxon>Opitutales</taxon>
        <taxon>Opitutaceae</taxon>
        <taxon>Opitutus</taxon>
    </lineage>
</organism>
<dbReference type="RefSeq" id="WP_012377377.1">
    <property type="nucleotide sequence ID" value="NC_010571.1"/>
</dbReference>
<feature type="transmembrane region" description="Helical" evidence="12">
    <location>
        <begin position="79"/>
        <end position="99"/>
    </location>
</feature>
<keyword evidence="6 11" id="KW-0874">Quinone</keyword>
<evidence type="ECO:0000256" key="2">
    <source>
        <dbReference type="ARBA" id="ARBA00008472"/>
    </source>
</evidence>
<feature type="transmembrane region" description="Helical" evidence="12">
    <location>
        <begin position="111"/>
        <end position="132"/>
    </location>
</feature>
<comment type="similarity">
    <text evidence="2 11">Belongs to the complex I subunit 3 family.</text>
</comment>
<keyword evidence="14" id="KW-1185">Reference proteome</keyword>
<dbReference type="GO" id="GO:0005886">
    <property type="term" value="C:plasma membrane"/>
    <property type="evidence" value="ECO:0007669"/>
    <property type="project" value="UniProtKB-SubCell"/>
</dbReference>
<evidence type="ECO:0000256" key="10">
    <source>
        <dbReference type="ARBA" id="ARBA00023136"/>
    </source>
</evidence>
<evidence type="ECO:0000256" key="9">
    <source>
        <dbReference type="ARBA" id="ARBA00023027"/>
    </source>
</evidence>
<dbReference type="PANTHER" id="PTHR11058:SF22">
    <property type="entry name" value="NADH-QUINONE OXIDOREDUCTASE SUBUNIT A"/>
    <property type="match status" value="1"/>
</dbReference>
<sequence length="141" mass="15360">MIFPLVTAAVLGPIISVMGVAAYSAFLIQVLLAAGITGLVVGASHFFGQRGKHSPTKDSAYECGIPSHGAIHTRFSVKFYVTALLFMLFDLEVVILVPWTFIYREFLANNIAILGPVLFFLGVLVLGLAYEVKKGALEWER</sequence>
<keyword evidence="10 12" id="KW-0472">Membrane</keyword>
<comment type="function">
    <text evidence="11">NDH-1 shuttles electrons from NADH, via FMN and iron-sulfur (Fe-S) centers, to quinones in the respiratory chain.</text>
</comment>
<protein>
    <recommendedName>
        <fullName evidence="11">NADH-quinone oxidoreductase subunit</fullName>
        <ecNumber evidence="11">7.1.1.-</ecNumber>
    </recommendedName>
</protein>
<dbReference type="InterPro" id="IPR038430">
    <property type="entry name" value="NDAH_ubi_oxred_su3_sf"/>
</dbReference>
<keyword evidence="8 12" id="KW-1133">Transmembrane helix</keyword>
<dbReference type="Gene3D" id="1.20.58.1610">
    <property type="entry name" value="NADH:ubiquinone/plastoquinone oxidoreductase, chain 3"/>
    <property type="match status" value="1"/>
</dbReference>
<evidence type="ECO:0000256" key="4">
    <source>
        <dbReference type="ARBA" id="ARBA00022475"/>
    </source>
</evidence>
<reference evidence="13 14" key="1">
    <citation type="journal article" date="2011" name="J. Bacteriol.">
        <title>Genome sequence of the verrucomicrobium Opitutus terrae PB90-1, an abundant inhabitant of rice paddy soil ecosystems.</title>
        <authorList>
            <person name="van Passel M.W."/>
            <person name="Kant R."/>
            <person name="Palva A."/>
            <person name="Copeland A."/>
            <person name="Lucas S."/>
            <person name="Lapidus A."/>
            <person name="Glavina del Rio T."/>
            <person name="Pitluck S."/>
            <person name="Goltsman E."/>
            <person name="Clum A."/>
            <person name="Sun H."/>
            <person name="Schmutz J."/>
            <person name="Larimer F.W."/>
            <person name="Land M.L."/>
            <person name="Hauser L."/>
            <person name="Kyrpides N."/>
            <person name="Mikhailova N."/>
            <person name="Richardson P.P."/>
            <person name="Janssen P.H."/>
            <person name="de Vos W.M."/>
            <person name="Smidt H."/>
        </authorList>
    </citation>
    <scope>NUCLEOTIDE SEQUENCE [LARGE SCALE GENOMIC DNA]</scope>
    <source>
        <strain evidence="14">DSM 11246 / JCM 15787 / PB90-1</strain>
    </source>
</reference>
<comment type="subcellular location">
    <subcellularLocation>
        <location evidence="11">Cell membrane</location>
        <topology evidence="11">Multi-pass membrane protein</topology>
    </subcellularLocation>
    <subcellularLocation>
        <location evidence="1">Membrane</location>
    </subcellularLocation>
</comment>
<gene>
    <name evidence="13" type="ordered locus">Oter_4592</name>
</gene>
<keyword evidence="5 11" id="KW-0812">Transmembrane</keyword>
<keyword evidence="13" id="KW-0830">Ubiquinone</keyword>
<evidence type="ECO:0000256" key="6">
    <source>
        <dbReference type="ARBA" id="ARBA00022719"/>
    </source>
</evidence>
<evidence type="ECO:0000313" key="14">
    <source>
        <dbReference type="Proteomes" id="UP000007013"/>
    </source>
</evidence>
<dbReference type="Pfam" id="PF00507">
    <property type="entry name" value="Oxidored_q4"/>
    <property type="match status" value="1"/>
</dbReference>
<proteinExistence type="inferred from homology"/>
<comment type="catalytic activity">
    <reaction evidence="11">
        <text>a quinone + NADH + 5 H(+)(in) = a quinol + NAD(+) + 4 H(+)(out)</text>
        <dbReference type="Rhea" id="RHEA:57888"/>
        <dbReference type="ChEBI" id="CHEBI:15378"/>
        <dbReference type="ChEBI" id="CHEBI:24646"/>
        <dbReference type="ChEBI" id="CHEBI:57540"/>
        <dbReference type="ChEBI" id="CHEBI:57945"/>
        <dbReference type="ChEBI" id="CHEBI:132124"/>
    </reaction>
</comment>
<dbReference type="KEGG" id="ote:Oter_4592"/>
<dbReference type="PANTHER" id="PTHR11058">
    <property type="entry name" value="NADH-UBIQUINONE OXIDOREDUCTASE CHAIN 3"/>
    <property type="match status" value="1"/>
</dbReference>
<evidence type="ECO:0000256" key="3">
    <source>
        <dbReference type="ARBA" id="ARBA00022448"/>
    </source>
</evidence>
<dbReference type="HOGENOM" id="CLU_119549_0_2_0"/>
<dbReference type="eggNOG" id="COG0838">
    <property type="taxonomic scope" value="Bacteria"/>
</dbReference>
<dbReference type="EMBL" id="CP001032">
    <property type="protein sequence ID" value="ACB77863.1"/>
    <property type="molecule type" value="Genomic_DNA"/>
</dbReference>
<dbReference type="STRING" id="452637.Oter_4592"/>
<evidence type="ECO:0000256" key="8">
    <source>
        <dbReference type="ARBA" id="ARBA00022989"/>
    </source>
</evidence>
<feature type="transmembrane region" description="Helical" evidence="12">
    <location>
        <begin position="26"/>
        <end position="47"/>
    </location>
</feature>
<keyword evidence="4" id="KW-1003">Cell membrane</keyword>
<evidence type="ECO:0000256" key="11">
    <source>
        <dbReference type="RuleBase" id="RU003639"/>
    </source>
</evidence>
<dbReference type="GO" id="GO:0030964">
    <property type="term" value="C:NADH dehydrogenase complex"/>
    <property type="evidence" value="ECO:0007669"/>
    <property type="project" value="TreeGrafter"/>
</dbReference>
<evidence type="ECO:0000313" key="13">
    <source>
        <dbReference type="EMBL" id="ACB77863.1"/>
    </source>
</evidence>
<keyword evidence="9 11" id="KW-0520">NAD</keyword>
<dbReference type="Proteomes" id="UP000007013">
    <property type="component" value="Chromosome"/>
</dbReference>
<dbReference type="GO" id="GO:0048038">
    <property type="term" value="F:quinone binding"/>
    <property type="evidence" value="ECO:0007669"/>
    <property type="project" value="UniProtKB-KW"/>
</dbReference>